<comment type="caution">
    <text evidence="2">The sequence shown here is derived from an EMBL/GenBank/DDBJ whole genome shotgun (WGS) entry which is preliminary data.</text>
</comment>
<evidence type="ECO:0000259" key="1">
    <source>
        <dbReference type="PROSITE" id="PS50206"/>
    </source>
</evidence>
<dbReference type="InterPro" id="IPR036873">
    <property type="entry name" value="Rhodanese-like_dom_sf"/>
</dbReference>
<dbReference type="Pfam" id="PF00899">
    <property type="entry name" value="ThiF"/>
    <property type="match status" value="1"/>
</dbReference>
<dbReference type="GO" id="GO:0032447">
    <property type="term" value="P:protein urmylation"/>
    <property type="evidence" value="ECO:0007669"/>
    <property type="project" value="TreeGrafter"/>
</dbReference>
<dbReference type="InterPro" id="IPR035985">
    <property type="entry name" value="Ubiquitin-activating_enz"/>
</dbReference>
<dbReference type="GO" id="GO:0005737">
    <property type="term" value="C:cytoplasm"/>
    <property type="evidence" value="ECO:0007669"/>
    <property type="project" value="TreeGrafter"/>
</dbReference>
<feature type="domain" description="Rhodanese" evidence="1">
    <location>
        <begin position="246"/>
        <end position="319"/>
    </location>
</feature>
<dbReference type="GO" id="GO:0016779">
    <property type="term" value="F:nucleotidyltransferase activity"/>
    <property type="evidence" value="ECO:0007669"/>
    <property type="project" value="TreeGrafter"/>
</dbReference>
<dbReference type="GO" id="GO:0004792">
    <property type="term" value="F:thiosulfate-cyanide sulfurtransferase activity"/>
    <property type="evidence" value="ECO:0007669"/>
    <property type="project" value="TreeGrafter"/>
</dbReference>
<proteinExistence type="predicted"/>
<dbReference type="Gene3D" id="3.40.50.720">
    <property type="entry name" value="NAD(P)-binding Rossmann-like Domain"/>
    <property type="match status" value="1"/>
</dbReference>
<name>A0A5C6S2Y6_9RHOB</name>
<dbReference type="SUPFAM" id="SSF69572">
    <property type="entry name" value="Activating enzymes of the ubiquitin-like proteins"/>
    <property type="match status" value="1"/>
</dbReference>
<dbReference type="PROSITE" id="PS50206">
    <property type="entry name" value="RHODANESE_3"/>
    <property type="match status" value="1"/>
</dbReference>
<dbReference type="PANTHER" id="PTHR10953">
    <property type="entry name" value="UBIQUITIN-ACTIVATING ENZYME E1"/>
    <property type="match status" value="1"/>
</dbReference>
<dbReference type="InterPro" id="IPR045886">
    <property type="entry name" value="ThiF/MoeB/HesA"/>
</dbReference>
<dbReference type="GO" id="GO:0042292">
    <property type="term" value="F:URM1 activating enzyme activity"/>
    <property type="evidence" value="ECO:0007669"/>
    <property type="project" value="TreeGrafter"/>
</dbReference>
<dbReference type="CDD" id="cd00757">
    <property type="entry name" value="ThiF_MoeB_HesA_family"/>
    <property type="match status" value="1"/>
</dbReference>
<organism evidence="2 3">
    <name type="scientific">Paracoccus aurantiacus</name>
    <dbReference type="NCBI Taxonomy" id="2599412"/>
    <lineage>
        <taxon>Bacteria</taxon>
        <taxon>Pseudomonadati</taxon>
        <taxon>Pseudomonadota</taxon>
        <taxon>Alphaproteobacteria</taxon>
        <taxon>Rhodobacterales</taxon>
        <taxon>Paracoccaceae</taxon>
        <taxon>Paracoccus</taxon>
    </lineage>
</organism>
<dbReference type="GO" id="GO:0002143">
    <property type="term" value="P:tRNA wobble position uridine thiolation"/>
    <property type="evidence" value="ECO:0007669"/>
    <property type="project" value="TreeGrafter"/>
</dbReference>
<evidence type="ECO:0000313" key="2">
    <source>
        <dbReference type="EMBL" id="TXB68210.1"/>
    </source>
</evidence>
<evidence type="ECO:0000313" key="3">
    <source>
        <dbReference type="Proteomes" id="UP000321562"/>
    </source>
</evidence>
<dbReference type="InterPro" id="IPR000594">
    <property type="entry name" value="ThiF_NAD_FAD-bd"/>
</dbReference>
<protein>
    <submittedName>
        <fullName evidence="2">HesA/MoeB/ThiF family protein</fullName>
    </submittedName>
</protein>
<dbReference type="PANTHER" id="PTHR10953:SF102">
    <property type="entry name" value="ADENYLYLTRANSFERASE AND SULFURTRANSFERASE MOCS3"/>
    <property type="match status" value="1"/>
</dbReference>
<dbReference type="InterPro" id="IPR001763">
    <property type="entry name" value="Rhodanese-like_dom"/>
</dbReference>
<dbReference type="OrthoDB" id="9804286at2"/>
<gene>
    <name evidence="2" type="ORF">FQV27_13595</name>
</gene>
<dbReference type="Proteomes" id="UP000321562">
    <property type="component" value="Unassembled WGS sequence"/>
</dbReference>
<dbReference type="SUPFAM" id="SSF52821">
    <property type="entry name" value="Rhodanese/Cell cycle control phosphatase"/>
    <property type="match status" value="1"/>
</dbReference>
<dbReference type="RefSeq" id="WP_147099444.1">
    <property type="nucleotide sequence ID" value="NZ_JBHUFH010000003.1"/>
</dbReference>
<sequence length="322" mass="33272">MSRYDRQMILPFIGAEGQERIGQAHVVVIGAGGLGCPVLQYLAGAGIGHITLLDPDHVEESNLHRQPLFTMADLGRSKAVAARDRILASNPGIRIDARIAALTPANAPALVATADVVIDAADSFAVSYTLSDACLAARIPLISASVLGQSGYVGGFCGPAPSLRAVFPDPPETSESCATAGVLGPAVGAIGAVQAQLALRTVIDASPGPLGRMLTLDFGTFSFGGFGFMGQPEPACPLPFIASSMLRDGDRVIELRGRAEAPKAITRDAVRISPDAVARLPAGTAGRTVLCCATGLRAWRAAQVLQNRGFRDLALIAARADA</sequence>
<dbReference type="EMBL" id="VOPL01000005">
    <property type="protein sequence ID" value="TXB68210.1"/>
    <property type="molecule type" value="Genomic_DNA"/>
</dbReference>
<dbReference type="AlphaFoldDB" id="A0A5C6S2Y6"/>
<keyword evidence="3" id="KW-1185">Reference proteome</keyword>
<accession>A0A5C6S2Y6</accession>
<reference evidence="2 3" key="1">
    <citation type="submission" date="2019-08" db="EMBL/GenBank/DDBJ databases">
        <authorList>
            <person name="Ye J."/>
        </authorList>
    </citation>
    <scope>NUCLEOTIDE SEQUENCE [LARGE SCALE GENOMIC DNA]</scope>
    <source>
        <strain evidence="2 3">TK008</strain>
    </source>
</reference>